<dbReference type="Pfam" id="PF14498">
    <property type="entry name" value="Glyco_hyd_65N_2"/>
    <property type="match status" value="1"/>
</dbReference>
<dbReference type="Pfam" id="PF21307">
    <property type="entry name" value="Glyco_hydro_95_C"/>
    <property type="match status" value="1"/>
</dbReference>
<evidence type="ECO:0000313" key="4">
    <source>
        <dbReference type="EMBL" id="GIF71555.1"/>
    </source>
</evidence>
<dbReference type="EMBL" id="BONE01000006">
    <property type="protein sequence ID" value="GIF71555.1"/>
    <property type="molecule type" value="Genomic_DNA"/>
</dbReference>
<dbReference type="Pfam" id="PF22124">
    <property type="entry name" value="Glyco_hydro_95_cat"/>
    <property type="match status" value="1"/>
</dbReference>
<dbReference type="InterPro" id="IPR008928">
    <property type="entry name" value="6-hairpin_glycosidase_sf"/>
</dbReference>
<feature type="domain" description="Alpha fucosidase A-like C-terminal" evidence="2">
    <location>
        <begin position="671"/>
        <end position="721"/>
    </location>
</feature>
<accession>A0ABQ4CJS8</accession>
<dbReference type="InterPro" id="IPR054363">
    <property type="entry name" value="GH95_cat"/>
</dbReference>
<evidence type="ECO:0000259" key="3">
    <source>
        <dbReference type="Pfam" id="PF22124"/>
    </source>
</evidence>
<comment type="caution">
    <text evidence="4">The sequence shown here is derived from an EMBL/GenBank/DDBJ whole genome shotgun (WGS) entry which is preliminary data.</text>
</comment>
<dbReference type="Proteomes" id="UP000604117">
    <property type="component" value="Unassembled WGS sequence"/>
</dbReference>
<name>A0ABQ4CJS8_9ACTN</name>
<dbReference type="InterPro" id="IPR027414">
    <property type="entry name" value="GH95_N_dom"/>
</dbReference>
<evidence type="ECO:0000259" key="2">
    <source>
        <dbReference type="Pfam" id="PF21307"/>
    </source>
</evidence>
<dbReference type="PIRSF" id="PIRSF007663">
    <property type="entry name" value="UCP007663"/>
    <property type="match status" value="1"/>
</dbReference>
<keyword evidence="5" id="KW-1185">Reference proteome</keyword>
<dbReference type="SUPFAM" id="SSF48208">
    <property type="entry name" value="Six-hairpin glycosidases"/>
    <property type="match status" value="1"/>
</dbReference>
<evidence type="ECO:0008006" key="6">
    <source>
        <dbReference type="Google" id="ProtNLM"/>
    </source>
</evidence>
<dbReference type="InterPro" id="IPR016518">
    <property type="entry name" value="Alpha-L-fucosidase"/>
</dbReference>
<organism evidence="4 5">
    <name type="scientific">Asanoa siamensis</name>
    <dbReference type="NCBI Taxonomy" id="926357"/>
    <lineage>
        <taxon>Bacteria</taxon>
        <taxon>Bacillati</taxon>
        <taxon>Actinomycetota</taxon>
        <taxon>Actinomycetes</taxon>
        <taxon>Micromonosporales</taxon>
        <taxon>Micromonosporaceae</taxon>
        <taxon>Asanoa</taxon>
    </lineage>
</organism>
<dbReference type="RefSeq" id="WP_203711035.1">
    <property type="nucleotide sequence ID" value="NZ_BONE01000006.1"/>
</dbReference>
<protein>
    <recommendedName>
        <fullName evidence="6">Alpha-L-fucosidase 2</fullName>
    </recommendedName>
</protein>
<dbReference type="PANTHER" id="PTHR31084:SF0">
    <property type="entry name" value="ALPHA-L-FUCOSIDASE 2"/>
    <property type="match status" value="1"/>
</dbReference>
<reference evidence="4 5" key="1">
    <citation type="submission" date="2021-01" db="EMBL/GenBank/DDBJ databases">
        <title>Whole genome shotgun sequence of Asanoa siamensis NBRC 107932.</title>
        <authorList>
            <person name="Komaki H."/>
            <person name="Tamura T."/>
        </authorList>
    </citation>
    <scope>NUCLEOTIDE SEQUENCE [LARGE SCALE GENOMIC DNA]</scope>
    <source>
        <strain evidence="4 5">NBRC 107932</strain>
    </source>
</reference>
<sequence length="760" mass="80608">MSTEDPAHVHVSETPAGRWLEAFPLGNGRLGAMVFGSPTDERITLNDGSAWSGDVSSEERQRAISADDAAVALASARAALAAGQFDEATQQVRRLQSDYTQSYLPFGALSLEVGHRGSPVGYRRELRLRDAEAVVSYRVGGSRVTRRAFVSAPDQVLVFSLQVSGDEGVDVSLGIDSPLAVLDRGDGFVTVRLPSDSAPPHEPDLAAPVYDERPSVRGAIVARWAHDGVSVGGFRATGVRRLLVVVATATTFTAVGRAPAGDETSALAAAVATAEAALGLGAARLVERHRAAHRSLYDRTSLRFAGGEPALVAYLFHFGRYLLISSSRPGGLPATLQGLWNDSMRPPWSANYTVNINTQMNYWAAETANLAECAEPLVDLVAALRERGAVTARHLYGAAGWCAHHNTDAWAYTSPVGRGQADPAWAFWPLAGAWLCRHLVERVRFGAAPDLAWPAVSSAAEFLLDWLVEQPDGSLGLSPSTSPENHFTGPDGGSYAVDLTSTVDLSITRELLASVAELAAPLGLSASPLARRAAAALARLPRVPIGADGLVQEWLTDRPLPEPHHRHLSHLYAVFPGADTSPALAEAASRSLDARGDDSTGWSLAWKLALRARLRQADRLPALLALALRPVPPDATGEHGGLYPNRFSAHPPFQIDGNLGFTAAVAEFAVQSHAGVVDLLPAIPSDWPAGRLTGLVARPGVVVDVEWDSQGALVAARLSAAGPVTRVAVRWRDATQRVDLAAGSVRIVPASEGRLTVERV</sequence>
<evidence type="ECO:0000313" key="5">
    <source>
        <dbReference type="Proteomes" id="UP000604117"/>
    </source>
</evidence>
<dbReference type="Gene3D" id="1.50.10.10">
    <property type="match status" value="1"/>
</dbReference>
<dbReference type="PANTHER" id="PTHR31084">
    <property type="entry name" value="ALPHA-L-FUCOSIDASE 2"/>
    <property type="match status" value="1"/>
</dbReference>
<proteinExistence type="predicted"/>
<dbReference type="InterPro" id="IPR049053">
    <property type="entry name" value="AFCA-like_C"/>
</dbReference>
<evidence type="ECO:0000259" key="1">
    <source>
        <dbReference type="Pfam" id="PF14498"/>
    </source>
</evidence>
<gene>
    <name evidence="4" type="ORF">Asi02nite_10730</name>
</gene>
<feature type="domain" description="Glycosyl hydrolase family 95 catalytic" evidence="3">
    <location>
        <begin position="307"/>
        <end position="667"/>
    </location>
</feature>
<feature type="domain" description="Glycosyl hydrolase family 95 N-terminal" evidence="1">
    <location>
        <begin position="13"/>
        <end position="252"/>
    </location>
</feature>
<dbReference type="InterPro" id="IPR012341">
    <property type="entry name" value="6hp_glycosidase-like_sf"/>
</dbReference>